<reference evidence="2 3" key="1">
    <citation type="journal article" date="2014" name="Am. J. Bot.">
        <title>Genome assembly and annotation for red clover (Trifolium pratense; Fabaceae).</title>
        <authorList>
            <person name="Istvanek J."/>
            <person name="Jaros M."/>
            <person name="Krenek A."/>
            <person name="Repkova J."/>
        </authorList>
    </citation>
    <scope>NUCLEOTIDE SEQUENCE [LARGE SCALE GENOMIC DNA]</scope>
    <source>
        <strain evidence="3">cv. Tatra</strain>
        <tissue evidence="2">Young leaves</tissue>
    </source>
</reference>
<gene>
    <name evidence="2" type="ORF">L195_g031320</name>
</gene>
<reference evidence="2 3" key="2">
    <citation type="journal article" date="2017" name="Front. Plant Sci.">
        <title>Gene Classification and Mining of Molecular Markers Useful in Red Clover (Trifolium pratense) Breeding.</title>
        <authorList>
            <person name="Istvanek J."/>
            <person name="Dluhosova J."/>
            <person name="Dluhos P."/>
            <person name="Patkova L."/>
            <person name="Nedelnik J."/>
            <person name="Repkova J."/>
        </authorList>
    </citation>
    <scope>NUCLEOTIDE SEQUENCE [LARGE SCALE GENOMIC DNA]</scope>
    <source>
        <strain evidence="3">cv. Tatra</strain>
        <tissue evidence="2">Young leaves</tissue>
    </source>
</reference>
<feature type="compositionally biased region" description="Basic and acidic residues" evidence="1">
    <location>
        <begin position="58"/>
        <end position="70"/>
    </location>
</feature>
<sequence length="90" mass="10347">MTSDRSAEGEQDLRRTTEKMKTSKMKTTKLRCEAQMKSINFAHRETNEPEMKTTNSAQREKEREGVRDLKTSSGFVVAGVRDLKPRPAMR</sequence>
<accession>A0A2K3LA22</accession>
<comment type="caution">
    <text evidence="2">The sequence shown here is derived from an EMBL/GenBank/DDBJ whole genome shotgun (WGS) entry which is preliminary data.</text>
</comment>
<feature type="region of interest" description="Disordered" evidence="1">
    <location>
        <begin position="1"/>
        <end position="27"/>
    </location>
</feature>
<feature type="compositionally biased region" description="Basic and acidic residues" evidence="1">
    <location>
        <begin position="42"/>
        <end position="51"/>
    </location>
</feature>
<evidence type="ECO:0000313" key="3">
    <source>
        <dbReference type="Proteomes" id="UP000236291"/>
    </source>
</evidence>
<organism evidence="2 3">
    <name type="scientific">Trifolium pratense</name>
    <name type="common">Red clover</name>
    <dbReference type="NCBI Taxonomy" id="57577"/>
    <lineage>
        <taxon>Eukaryota</taxon>
        <taxon>Viridiplantae</taxon>
        <taxon>Streptophyta</taxon>
        <taxon>Embryophyta</taxon>
        <taxon>Tracheophyta</taxon>
        <taxon>Spermatophyta</taxon>
        <taxon>Magnoliopsida</taxon>
        <taxon>eudicotyledons</taxon>
        <taxon>Gunneridae</taxon>
        <taxon>Pentapetalae</taxon>
        <taxon>rosids</taxon>
        <taxon>fabids</taxon>
        <taxon>Fabales</taxon>
        <taxon>Fabaceae</taxon>
        <taxon>Papilionoideae</taxon>
        <taxon>50 kb inversion clade</taxon>
        <taxon>NPAAA clade</taxon>
        <taxon>Hologalegina</taxon>
        <taxon>IRL clade</taxon>
        <taxon>Trifolieae</taxon>
        <taxon>Trifolium</taxon>
    </lineage>
</organism>
<dbReference type="EMBL" id="ASHM01028964">
    <property type="protein sequence ID" value="PNX75385.1"/>
    <property type="molecule type" value="Genomic_DNA"/>
</dbReference>
<evidence type="ECO:0000313" key="2">
    <source>
        <dbReference type="EMBL" id="PNX75385.1"/>
    </source>
</evidence>
<protein>
    <submittedName>
        <fullName evidence="2">Uncharacterized protein</fullName>
    </submittedName>
</protein>
<feature type="region of interest" description="Disordered" evidence="1">
    <location>
        <begin position="41"/>
        <end position="73"/>
    </location>
</feature>
<evidence type="ECO:0000256" key="1">
    <source>
        <dbReference type="SAM" id="MobiDB-lite"/>
    </source>
</evidence>
<name>A0A2K3LA22_TRIPR</name>
<proteinExistence type="predicted"/>
<feature type="compositionally biased region" description="Basic and acidic residues" evidence="1">
    <location>
        <begin position="1"/>
        <end position="21"/>
    </location>
</feature>
<dbReference type="Proteomes" id="UP000236291">
    <property type="component" value="Unassembled WGS sequence"/>
</dbReference>
<dbReference type="AlphaFoldDB" id="A0A2K3LA22"/>